<evidence type="ECO:0000256" key="1">
    <source>
        <dbReference type="SAM" id="Phobius"/>
    </source>
</evidence>
<feature type="transmembrane region" description="Helical" evidence="1">
    <location>
        <begin position="89"/>
        <end position="107"/>
    </location>
</feature>
<proteinExistence type="predicted"/>
<sequence length="116" mass="12345">MWPGPLGWAAIVCALQGLTLLGVEAVAWSDRTDTLSADIAQAVCLCAIAVGLLALAWALINRRRWARGPTITIEIITVLIAVSEAKLTTGYGWVIGVPALVALVIVYRSDQWLSSS</sequence>
<accession>A0A6J7CSN4</accession>
<dbReference type="EMBL" id="CAFBLM010000004">
    <property type="protein sequence ID" value="CAB4859888.1"/>
    <property type="molecule type" value="Genomic_DNA"/>
</dbReference>
<dbReference type="AlphaFoldDB" id="A0A6J7CSN4"/>
<gene>
    <name evidence="2" type="ORF">UFOPK3401_00182</name>
</gene>
<keyword evidence="1" id="KW-0812">Transmembrane</keyword>
<keyword evidence="1" id="KW-0472">Membrane</keyword>
<feature type="transmembrane region" description="Helical" evidence="1">
    <location>
        <begin position="39"/>
        <end position="60"/>
    </location>
</feature>
<organism evidence="2">
    <name type="scientific">freshwater metagenome</name>
    <dbReference type="NCBI Taxonomy" id="449393"/>
    <lineage>
        <taxon>unclassified sequences</taxon>
        <taxon>metagenomes</taxon>
        <taxon>ecological metagenomes</taxon>
    </lineage>
</organism>
<reference evidence="2" key="1">
    <citation type="submission" date="2020-05" db="EMBL/GenBank/DDBJ databases">
        <authorList>
            <person name="Chiriac C."/>
            <person name="Salcher M."/>
            <person name="Ghai R."/>
            <person name="Kavagutti S V."/>
        </authorList>
    </citation>
    <scope>NUCLEOTIDE SEQUENCE</scope>
</reference>
<evidence type="ECO:0000313" key="2">
    <source>
        <dbReference type="EMBL" id="CAB4859888.1"/>
    </source>
</evidence>
<keyword evidence="1" id="KW-1133">Transmembrane helix</keyword>
<protein>
    <submittedName>
        <fullName evidence="2">Unannotated protein</fullName>
    </submittedName>
</protein>
<name>A0A6J7CSN4_9ZZZZ</name>